<gene>
    <name evidence="1" type="ORF">SAMN05216551_113154</name>
</gene>
<reference evidence="2" key="1">
    <citation type="submission" date="2016-09" db="EMBL/GenBank/DDBJ databases">
        <authorList>
            <person name="Varghese N."/>
            <person name="Submissions S."/>
        </authorList>
    </citation>
    <scope>NUCLEOTIDE SEQUENCE [LARGE SCALE GENOMIC DNA]</scope>
    <source>
        <strain evidence="2">JS23</strain>
    </source>
</reference>
<organism evidence="1 2">
    <name type="scientific">Chitinasiproducens palmae</name>
    <dbReference type="NCBI Taxonomy" id="1770053"/>
    <lineage>
        <taxon>Bacteria</taxon>
        <taxon>Pseudomonadati</taxon>
        <taxon>Pseudomonadota</taxon>
        <taxon>Betaproteobacteria</taxon>
        <taxon>Burkholderiales</taxon>
        <taxon>Burkholderiaceae</taxon>
        <taxon>Chitinasiproducens</taxon>
    </lineage>
</organism>
<evidence type="ECO:0008006" key="3">
    <source>
        <dbReference type="Google" id="ProtNLM"/>
    </source>
</evidence>
<protein>
    <recommendedName>
        <fullName evidence="3">Single-stranded DNA-binding protein</fullName>
    </recommendedName>
</protein>
<proteinExistence type="predicted"/>
<dbReference type="EMBL" id="FNLO01000013">
    <property type="protein sequence ID" value="SDV50838.1"/>
    <property type="molecule type" value="Genomic_DNA"/>
</dbReference>
<dbReference type="InterPro" id="IPR012340">
    <property type="entry name" value="NA-bd_OB-fold"/>
</dbReference>
<dbReference type="Proteomes" id="UP000243719">
    <property type="component" value="Unassembled WGS sequence"/>
</dbReference>
<dbReference type="STRING" id="1770053.SAMN05216551_113154"/>
<dbReference type="RefSeq" id="WP_091912140.1">
    <property type="nucleotide sequence ID" value="NZ_FNLO01000013.1"/>
</dbReference>
<dbReference type="AlphaFoldDB" id="A0A1H2PUH8"/>
<keyword evidence="2" id="KW-1185">Reference proteome</keyword>
<accession>A0A1H2PUH8</accession>
<dbReference type="SUPFAM" id="SSF50249">
    <property type="entry name" value="Nucleic acid-binding proteins"/>
    <property type="match status" value="1"/>
</dbReference>
<name>A0A1H2PUH8_9BURK</name>
<evidence type="ECO:0000313" key="2">
    <source>
        <dbReference type="Proteomes" id="UP000243719"/>
    </source>
</evidence>
<evidence type="ECO:0000313" key="1">
    <source>
        <dbReference type="EMBL" id="SDV50838.1"/>
    </source>
</evidence>
<sequence length="101" mass="11486">MDVNKCILTGTVVRIRDRGIIAGEKACEFVLALRFDTEKRTDCLHIPIFARGSIGEQCAHELDVERRVAVLGEINVRRGRLQRIEAISLRVESARKKTKRN</sequence>